<organism evidence="2 3">
    <name type="scientific">Ameyamaea chiangmaiensis</name>
    <dbReference type="NCBI Taxonomy" id="442969"/>
    <lineage>
        <taxon>Bacteria</taxon>
        <taxon>Pseudomonadati</taxon>
        <taxon>Pseudomonadota</taxon>
        <taxon>Alphaproteobacteria</taxon>
        <taxon>Acetobacterales</taxon>
        <taxon>Acetobacteraceae</taxon>
        <taxon>Ameyamaea</taxon>
    </lineage>
</organism>
<dbReference type="RefSeq" id="WP_176612477.1">
    <property type="nucleotide sequence ID" value="NZ_JAGYFJ010000011.1"/>
</dbReference>
<evidence type="ECO:0000256" key="1">
    <source>
        <dbReference type="SAM" id="MobiDB-lite"/>
    </source>
</evidence>
<comment type="caution">
    <text evidence="2">The sequence shown here is derived from an EMBL/GenBank/DDBJ whole genome shotgun (WGS) entry which is preliminary data.</text>
</comment>
<accession>A0A850P938</accession>
<protein>
    <submittedName>
        <fullName evidence="2">Uncharacterized protein</fullName>
    </submittedName>
</protein>
<dbReference type="EMBL" id="JABXXR010000009">
    <property type="protein sequence ID" value="NVN39473.1"/>
    <property type="molecule type" value="Genomic_DNA"/>
</dbReference>
<dbReference type="Proteomes" id="UP000585665">
    <property type="component" value="Unassembled WGS sequence"/>
</dbReference>
<evidence type="ECO:0000313" key="3">
    <source>
        <dbReference type="Proteomes" id="UP000585665"/>
    </source>
</evidence>
<feature type="compositionally biased region" description="Basic and acidic residues" evidence="1">
    <location>
        <begin position="16"/>
        <end position="27"/>
    </location>
</feature>
<name>A0A850P938_9PROT</name>
<gene>
    <name evidence="2" type="ORF">HUK82_02670</name>
</gene>
<reference evidence="2 3" key="1">
    <citation type="submission" date="2020-06" db="EMBL/GenBank/DDBJ databases">
        <title>Description of novel acetic acid bacteria.</title>
        <authorList>
            <person name="Sombolestani A."/>
        </authorList>
    </citation>
    <scope>NUCLEOTIDE SEQUENCE [LARGE SCALE GENOMIC DNA]</scope>
    <source>
        <strain evidence="2 3">LMG 27010</strain>
    </source>
</reference>
<proteinExistence type="predicted"/>
<evidence type="ECO:0000313" key="2">
    <source>
        <dbReference type="EMBL" id="NVN39473.1"/>
    </source>
</evidence>
<keyword evidence="3" id="KW-1185">Reference proteome</keyword>
<dbReference type="AlphaFoldDB" id="A0A850P938"/>
<feature type="region of interest" description="Disordered" evidence="1">
    <location>
        <begin position="1"/>
        <end position="41"/>
    </location>
</feature>
<sequence length="81" mass="8647">MVGFASHPGQAAKGVSDSEKSNSEAEKKKKREGKIKGTGTLAGPALRFSLSAHGVRESLSGTLDFWRLSRHFSGARVSGRF</sequence>